<keyword evidence="3" id="KW-0325">Glycoprotein</keyword>
<keyword evidence="2" id="KW-0472">Membrane</keyword>
<feature type="chain" id="PRO_5044858113" description="PSI domain-containing protein" evidence="4">
    <location>
        <begin position="23"/>
        <end position="191"/>
    </location>
</feature>
<dbReference type="GO" id="GO:0016020">
    <property type="term" value="C:membrane"/>
    <property type="evidence" value="ECO:0007669"/>
    <property type="project" value="UniProtKB-SubCell"/>
</dbReference>
<dbReference type="Pfam" id="PF18020">
    <property type="entry name" value="TIG_2"/>
    <property type="match status" value="1"/>
</dbReference>
<dbReference type="Gene3D" id="2.60.40.10">
    <property type="entry name" value="Immunoglobulins"/>
    <property type="match status" value="1"/>
</dbReference>
<dbReference type="AlphaFoldDB" id="A0ABD0T462"/>
<gene>
    <name evidence="6" type="ORF">ABMA28_000954</name>
</gene>
<evidence type="ECO:0000313" key="7">
    <source>
        <dbReference type="Proteomes" id="UP001549921"/>
    </source>
</evidence>
<evidence type="ECO:0000256" key="2">
    <source>
        <dbReference type="ARBA" id="ARBA00023136"/>
    </source>
</evidence>
<dbReference type="EMBL" id="JBEDNZ010000010">
    <property type="protein sequence ID" value="KAL0832789.1"/>
    <property type="molecule type" value="Genomic_DNA"/>
</dbReference>
<comment type="subcellular location">
    <subcellularLocation>
        <location evidence="1">Membrane</location>
    </subcellularLocation>
</comment>
<feature type="signal peptide" evidence="4">
    <location>
        <begin position="1"/>
        <end position="22"/>
    </location>
</feature>
<evidence type="ECO:0000313" key="6">
    <source>
        <dbReference type="EMBL" id="KAL0832789.1"/>
    </source>
</evidence>
<evidence type="ECO:0000256" key="4">
    <source>
        <dbReference type="SAM" id="SignalP"/>
    </source>
</evidence>
<evidence type="ECO:0000259" key="5">
    <source>
        <dbReference type="SMART" id="SM00423"/>
    </source>
</evidence>
<dbReference type="SMART" id="SM00423">
    <property type="entry name" value="PSI"/>
    <property type="match status" value="1"/>
</dbReference>
<name>A0ABD0T462_LOXSC</name>
<evidence type="ECO:0000256" key="3">
    <source>
        <dbReference type="ARBA" id="ARBA00023180"/>
    </source>
</evidence>
<dbReference type="InterPro" id="IPR002165">
    <property type="entry name" value="Plexin_repeat"/>
</dbReference>
<dbReference type="Proteomes" id="UP001549921">
    <property type="component" value="Unassembled WGS sequence"/>
</dbReference>
<sequence length="191" mass="20888">MKTLTALLAVTAVLATLSIVEASNDPQGDICEQLSSCATCLSKSYCAWCVNKSKCTKSSCGNDNVIYPKRVKALMSGPQFCPKIVRPEKELAFESGKKQILSVKITQIYIYMAFTTWKCRISLDGEEMDVSAVLLSDEVYCDAVVLSNKSDKAEAEGSVTVLWEQNKPLDGSVLFKVCRCDLDPSCVACKE</sequence>
<dbReference type="InterPro" id="IPR013783">
    <property type="entry name" value="Ig-like_fold"/>
</dbReference>
<evidence type="ECO:0000256" key="1">
    <source>
        <dbReference type="ARBA" id="ARBA00004370"/>
    </source>
</evidence>
<organism evidence="6 7">
    <name type="scientific">Loxostege sticticalis</name>
    <name type="common">Beet webworm moth</name>
    <dbReference type="NCBI Taxonomy" id="481309"/>
    <lineage>
        <taxon>Eukaryota</taxon>
        <taxon>Metazoa</taxon>
        <taxon>Ecdysozoa</taxon>
        <taxon>Arthropoda</taxon>
        <taxon>Hexapoda</taxon>
        <taxon>Insecta</taxon>
        <taxon>Pterygota</taxon>
        <taxon>Neoptera</taxon>
        <taxon>Endopterygota</taxon>
        <taxon>Lepidoptera</taxon>
        <taxon>Glossata</taxon>
        <taxon>Ditrysia</taxon>
        <taxon>Pyraloidea</taxon>
        <taxon>Crambidae</taxon>
        <taxon>Pyraustinae</taxon>
        <taxon>Loxostege</taxon>
    </lineage>
</organism>
<dbReference type="Pfam" id="PF01437">
    <property type="entry name" value="PSI"/>
    <property type="match status" value="1"/>
</dbReference>
<dbReference type="InterPro" id="IPR016201">
    <property type="entry name" value="PSI"/>
</dbReference>
<dbReference type="InterPro" id="IPR041362">
    <property type="entry name" value="TIG2_plexin"/>
</dbReference>
<protein>
    <recommendedName>
        <fullName evidence="5">PSI domain-containing protein</fullName>
    </recommendedName>
</protein>
<proteinExistence type="predicted"/>
<feature type="domain" description="PSI" evidence="5">
    <location>
        <begin position="30"/>
        <end position="82"/>
    </location>
</feature>
<reference evidence="6 7" key="1">
    <citation type="submission" date="2024-06" db="EMBL/GenBank/DDBJ databases">
        <title>A chromosome-level genome assembly of beet webworm, Loxostege sticticalis.</title>
        <authorList>
            <person name="Zhang Y."/>
        </authorList>
    </citation>
    <scope>NUCLEOTIDE SEQUENCE [LARGE SCALE GENOMIC DNA]</scope>
    <source>
        <strain evidence="6">AQ028</strain>
        <tissue evidence="6">Male pupae</tissue>
    </source>
</reference>
<accession>A0ABD0T462</accession>
<comment type="caution">
    <text evidence="6">The sequence shown here is derived from an EMBL/GenBank/DDBJ whole genome shotgun (WGS) entry which is preliminary data.</text>
</comment>
<keyword evidence="4" id="KW-0732">Signal</keyword>